<gene>
    <name evidence="1" type="ordered locus">Sinac_7672</name>
</gene>
<accession>L0DTK2</accession>
<dbReference type="RefSeq" id="WP_015250761.1">
    <property type="nucleotide sequence ID" value="NC_019895.1"/>
</dbReference>
<name>L0DTK2_SINAD</name>
<geneLocation type="plasmid" evidence="1 2">
    <name>pSINAC03</name>
</geneLocation>
<dbReference type="OrthoDB" id="9898929at2"/>
<evidence type="ECO:0000313" key="1">
    <source>
        <dbReference type="EMBL" id="AGA31701.1"/>
    </source>
</evidence>
<dbReference type="HOGENOM" id="CLU_2920290_0_0_0"/>
<keyword evidence="1" id="KW-0614">Plasmid</keyword>
<dbReference type="AlphaFoldDB" id="L0DTK2"/>
<dbReference type="Proteomes" id="UP000010798">
    <property type="component" value="Plasmid pSINAC03"/>
</dbReference>
<dbReference type="KEGG" id="saci:Sinac_7672"/>
<keyword evidence="2" id="KW-1185">Reference proteome</keyword>
<dbReference type="EMBL" id="CP003367">
    <property type="protein sequence ID" value="AGA31701.1"/>
    <property type="molecule type" value="Genomic_DNA"/>
</dbReference>
<proteinExistence type="predicted"/>
<sequence length="61" mass="6886">MPPLEQLFTLEIEFHRRLRMDAPGVPDATALHTSYALQSGYEPLLRGIGRVTAPSRDSYRS</sequence>
<evidence type="ECO:0000313" key="2">
    <source>
        <dbReference type="Proteomes" id="UP000010798"/>
    </source>
</evidence>
<organism evidence="1 2">
    <name type="scientific">Singulisphaera acidiphila (strain ATCC BAA-1392 / DSM 18658 / VKM B-2454 / MOB10)</name>
    <dbReference type="NCBI Taxonomy" id="886293"/>
    <lineage>
        <taxon>Bacteria</taxon>
        <taxon>Pseudomonadati</taxon>
        <taxon>Planctomycetota</taxon>
        <taxon>Planctomycetia</taxon>
        <taxon>Isosphaerales</taxon>
        <taxon>Isosphaeraceae</taxon>
        <taxon>Singulisphaera</taxon>
    </lineage>
</organism>
<protein>
    <submittedName>
        <fullName evidence="1">Uncharacterized protein</fullName>
    </submittedName>
</protein>
<reference evidence="1 2" key="1">
    <citation type="submission" date="2012-02" db="EMBL/GenBank/DDBJ databases">
        <title>Complete sequence of plasmid 3 of Singulisphaera acidiphila DSM 18658.</title>
        <authorList>
            <consortium name="US DOE Joint Genome Institute (JGI-PGF)"/>
            <person name="Lucas S."/>
            <person name="Copeland A."/>
            <person name="Lapidus A."/>
            <person name="Glavina del Rio T."/>
            <person name="Dalin E."/>
            <person name="Tice H."/>
            <person name="Bruce D."/>
            <person name="Goodwin L."/>
            <person name="Pitluck S."/>
            <person name="Peters L."/>
            <person name="Ovchinnikova G."/>
            <person name="Chertkov O."/>
            <person name="Kyrpides N."/>
            <person name="Mavromatis K."/>
            <person name="Ivanova N."/>
            <person name="Brettin T."/>
            <person name="Detter J.C."/>
            <person name="Han C."/>
            <person name="Larimer F."/>
            <person name="Land M."/>
            <person name="Hauser L."/>
            <person name="Markowitz V."/>
            <person name="Cheng J.-F."/>
            <person name="Hugenholtz P."/>
            <person name="Woyke T."/>
            <person name="Wu D."/>
            <person name="Tindall B."/>
            <person name="Pomrenke H."/>
            <person name="Brambilla E."/>
            <person name="Klenk H.-P."/>
            <person name="Eisen J.A."/>
        </authorList>
    </citation>
    <scope>NUCLEOTIDE SEQUENCE [LARGE SCALE GENOMIC DNA]</scope>
    <source>
        <strain evidence="2">ATCC BAA-1392 / DSM 18658 / VKM B-2454 / MOB10</strain>
        <plasmid evidence="1 2">pSINAC03</plasmid>
    </source>
</reference>